<evidence type="ECO:0000313" key="1">
    <source>
        <dbReference type="EMBL" id="GLI56581.1"/>
    </source>
</evidence>
<proteinExistence type="predicted"/>
<reference evidence="1" key="1">
    <citation type="submission" date="2022-12" db="EMBL/GenBank/DDBJ databases">
        <title>Reference genome sequencing for broad-spectrum identification of bacterial and archaeal isolates by mass spectrometry.</title>
        <authorList>
            <person name="Sekiguchi Y."/>
            <person name="Tourlousse D.M."/>
        </authorList>
    </citation>
    <scope>NUCLEOTIDE SEQUENCE</scope>
    <source>
        <strain evidence="1">10succ1</strain>
    </source>
</reference>
<dbReference type="EMBL" id="BSDY01000009">
    <property type="protein sequence ID" value="GLI56581.1"/>
    <property type="molecule type" value="Genomic_DNA"/>
</dbReference>
<protein>
    <submittedName>
        <fullName evidence="1">Uncharacterized protein</fullName>
    </submittedName>
</protein>
<evidence type="ECO:0000313" key="2">
    <source>
        <dbReference type="Proteomes" id="UP001144471"/>
    </source>
</evidence>
<gene>
    <name evidence="1" type="ORF">PM10SUCC1_20950</name>
</gene>
<dbReference type="RefSeq" id="WP_281835832.1">
    <property type="nucleotide sequence ID" value="NZ_BSDY01000009.1"/>
</dbReference>
<dbReference type="Proteomes" id="UP001144471">
    <property type="component" value="Unassembled WGS sequence"/>
</dbReference>
<accession>A0A9W6LMQ7</accession>
<keyword evidence="2" id="KW-1185">Reference proteome</keyword>
<comment type="caution">
    <text evidence="1">The sequence shown here is derived from an EMBL/GenBank/DDBJ whole genome shotgun (WGS) entry which is preliminary data.</text>
</comment>
<dbReference type="AlphaFoldDB" id="A0A9W6LMQ7"/>
<sequence>MIYTKLLETLSTIMRDPDTREELERRFIPILSSTPLISSITSLSKESPIFQSSLSTLIKILDEYPACEFAKEYKNFYNNVMIISDELALTIKKEADQLKEVEMPVRVKDEVQFVSSRVFVGNSMLLMITSNEEVLSKSLKPFETTILESLQLTEGDPS</sequence>
<organism evidence="1 2">
    <name type="scientific">Propionigenium maris DSM 9537</name>
    <dbReference type="NCBI Taxonomy" id="1123000"/>
    <lineage>
        <taxon>Bacteria</taxon>
        <taxon>Fusobacteriati</taxon>
        <taxon>Fusobacteriota</taxon>
        <taxon>Fusobacteriia</taxon>
        <taxon>Fusobacteriales</taxon>
        <taxon>Fusobacteriaceae</taxon>
        <taxon>Propionigenium</taxon>
    </lineage>
</organism>
<name>A0A9W6LMQ7_9FUSO</name>